<feature type="domain" description="Endonuclease/exonuclease/phosphatase" evidence="10">
    <location>
        <begin position="101"/>
        <end position="341"/>
    </location>
</feature>
<dbReference type="HOGENOM" id="CLU_060500_0_1_10"/>
<dbReference type="GO" id="GO:0004518">
    <property type="term" value="F:nuclease activity"/>
    <property type="evidence" value="ECO:0007669"/>
    <property type="project" value="UniProtKB-KW"/>
</dbReference>
<keyword evidence="3" id="KW-0540">Nuclease</keyword>
<feature type="transmembrane region" description="Helical" evidence="9">
    <location>
        <begin position="66"/>
        <end position="84"/>
    </location>
</feature>
<dbReference type="GO" id="GO:0046872">
    <property type="term" value="F:metal ion binding"/>
    <property type="evidence" value="ECO:0007669"/>
    <property type="project" value="UniProtKB-KW"/>
</dbReference>
<dbReference type="eggNOG" id="COG3568">
    <property type="taxonomic scope" value="Bacteria"/>
</dbReference>
<dbReference type="SUPFAM" id="SSF56219">
    <property type="entry name" value="DNase I-like"/>
    <property type="match status" value="1"/>
</dbReference>
<dbReference type="PANTHER" id="PTHR15822">
    <property type="entry name" value="TRAF AND TNF RECEPTOR-ASSOCIATED PROTEIN"/>
    <property type="match status" value="1"/>
</dbReference>
<dbReference type="GeneID" id="98069781"/>
<dbReference type="EMBL" id="ADMC01000025">
    <property type="protein sequence ID" value="EHP46619.1"/>
    <property type="molecule type" value="Genomic_DNA"/>
</dbReference>
<dbReference type="GO" id="GO:0016787">
    <property type="term" value="F:hydrolase activity"/>
    <property type="evidence" value="ECO:0007669"/>
    <property type="project" value="UniProtKB-KW"/>
</dbReference>
<evidence type="ECO:0000313" key="12">
    <source>
        <dbReference type="Proteomes" id="UP000004892"/>
    </source>
</evidence>
<keyword evidence="12" id="KW-1185">Reference proteome</keyword>
<accession>H1DIK7</accession>
<evidence type="ECO:0000256" key="9">
    <source>
        <dbReference type="SAM" id="Phobius"/>
    </source>
</evidence>
<feature type="transmembrane region" description="Helical" evidence="9">
    <location>
        <begin position="35"/>
        <end position="59"/>
    </location>
</feature>
<dbReference type="InterPro" id="IPR051547">
    <property type="entry name" value="TDP2-like"/>
</dbReference>
<sequence length="355" mass="41157">MFKLVDKLIGIITLVAMLGLAGSYTARYIDPNTFIFPSLLGLAYPYLLIANVILLLYWIARWKKMAFIELLVLAIGIPVFRTYYGTHKEKNVTESYDLQILSYNVRYFDRYGWSKHKNTSEKLLDYLNHFPGDIICLQEFPEKSASINPQAIIRELSSYPYHRIKKNMAIFSRSPIITCKEITFDKKYTSSCLYCDIVKSGDTIRIYNIHLESYKLGQKERKFVKDISEGVGNDLSEGVKNLTSRITEANKSRAKQARQIKTVLQHSPYPFIVCGDFNDTPLSYTYQTIEKGLQDSFIEKGRGLGNTYIGEFPSFRIDYILHSPHYQTISYFRETVTLSDHYPIQSKLKKRNRKN</sequence>
<gene>
    <name evidence="11" type="ORF">HMPREF9449_02236</name>
</gene>
<evidence type="ECO:0000256" key="2">
    <source>
        <dbReference type="ARBA" id="ARBA00001946"/>
    </source>
</evidence>
<evidence type="ECO:0000256" key="8">
    <source>
        <dbReference type="ARBA" id="ARBA00023204"/>
    </source>
</evidence>
<dbReference type="STRING" id="742817.HMPREF9449_02236"/>
<dbReference type="Gene3D" id="3.60.10.10">
    <property type="entry name" value="Endonuclease/exonuclease/phosphatase"/>
    <property type="match status" value="1"/>
</dbReference>
<protein>
    <recommendedName>
        <fullName evidence="10">Endonuclease/exonuclease/phosphatase domain-containing protein</fullName>
    </recommendedName>
</protein>
<keyword evidence="7" id="KW-0460">Magnesium</keyword>
<dbReference type="PANTHER" id="PTHR15822:SF4">
    <property type="entry name" value="TYROSYL-DNA PHOSPHODIESTERASE 2"/>
    <property type="match status" value="1"/>
</dbReference>
<evidence type="ECO:0000256" key="4">
    <source>
        <dbReference type="ARBA" id="ARBA00022723"/>
    </source>
</evidence>
<dbReference type="AlphaFoldDB" id="H1DIK7"/>
<name>H1DIK7_9BACT</name>
<evidence type="ECO:0000256" key="6">
    <source>
        <dbReference type="ARBA" id="ARBA00022801"/>
    </source>
</evidence>
<comment type="caution">
    <text evidence="11">The sequence shown here is derived from an EMBL/GenBank/DDBJ whole genome shotgun (WGS) entry which is preliminary data.</text>
</comment>
<dbReference type="RefSeq" id="WP_009137383.1">
    <property type="nucleotide sequence ID" value="NZ_JH594596.1"/>
</dbReference>
<dbReference type="PATRIC" id="fig|742817.3.peg.2393"/>
<evidence type="ECO:0000256" key="3">
    <source>
        <dbReference type="ARBA" id="ARBA00022722"/>
    </source>
</evidence>
<comment type="cofactor">
    <cofactor evidence="2">
        <name>Mg(2+)</name>
        <dbReference type="ChEBI" id="CHEBI:18420"/>
    </cofactor>
</comment>
<keyword evidence="6" id="KW-0378">Hydrolase</keyword>
<dbReference type="Pfam" id="PF03372">
    <property type="entry name" value="Exo_endo_phos"/>
    <property type="match status" value="1"/>
</dbReference>
<comment type="cofactor">
    <cofactor evidence="1">
        <name>Mn(2+)</name>
        <dbReference type="ChEBI" id="CHEBI:29035"/>
    </cofactor>
</comment>
<keyword evidence="5" id="KW-0227">DNA damage</keyword>
<keyword evidence="9" id="KW-1133">Transmembrane helix</keyword>
<organism evidence="11 12">
    <name type="scientific">Odoribacter laneus YIT 12061</name>
    <dbReference type="NCBI Taxonomy" id="742817"/>
    <lineage>
        <taxon>Bacteria</taxon>
        <taxon>Pseudomonadati</taxon>
        <taxon>Bacteroidota</taxon>
        <taxon>Bacteroidia</taxon>
        <taxon>Bacteroidales</taxon>
        <taxon>Odoribacteraceae</taxon>
        <taxon>Odoribacter</taxon>
    </lineage>
</organism>
<dbReference type="Proteomes" id="UP000004892">
    <property type="component" value="Unassembled WGS sequence"/>
</dbReference>
<keyword evidence="9" id="KW-0812">Transmembrane</keyword>
<evidence type="ECO:0000313" key="11">
    <source>
        <dbReference type="EMBL" id="EHP46619.1"/>
    </source>
</evidence>
<dbReference type="CDD" id="cd09084">
    <property type="entry name" value="EEP-2"/>
    <property type="match status" value="1"/>
</dbReference>
<reference evidence="11 12" key="1">
    <citation type="submission" date="2012-01" db="EMBL/GenBank/DDBJ databases">
        <title>The Genome Sequence of Odoribacter laneus YIT 12061.</title>
        <authorList>
            <consortium name="The Broad Institute Genome Sequencing Platform"/>
            <person name="Earl A."/>
            <person name="Ward D."/>
            <person name="Feldgarden M."/>
            <person name="Gevers D."/>
            <person name="Morotomi M."/>
            <person name="Young S.K."/>
            <person name="Zeng Q."/>
            <person name="Gargeya S."/>
            <person name="Fitzgerald M."/>
            <person name="Haas B."/>
            <person name="Abouelleil A."/>
            <person name="Alvarado L."/>
            <person name="Arachchi H.M."/>
            <person name="Berlin A."/>
            <person name="Chapman S.B."/>
            <person name="Gearin G."/>
            <person name="Goldberg J."/>
            <person name="Griggs A."/>
            <person name="Gujja S."/>
            <person name="Hansen M."/>
            <person name="Heiman D."/>
            <person name="Howarth C."/>
            <person name="Larimer J."/>
            <person name="Lui A."/>
            <person name="MacDonald P.J.P."/>
            <person name="McCowen C."/>
            <person name="Montmayeur A."/>
            <person name="Murphy C."/>
            <person name="Neiman D."/>
            <person name="Pearson M."/>
            <person name="Priest M."/>
            <person name="Roberts A."/>
            <person name="Saif S."/>
            <person name="Shea T."/>
            <person name="Sisk P."/>
            <person name="Stolte C."/>
            <person name="Sykes S."/>
            <person name="Wortman J."/>
            <person name="Nusbaum C."/>
            <person name="Birren B."/>
        </authorList>
    </citation>
    <scope>NUCLEOTIDE SEQUENCE [LARGE SCALE GENOMIC DNA]</scope>
    <source>
        <strain evidence="11 12">YIT 12061</strain>
    </source>
</reference>
<keyword evidence="4" id="KW-0479">Metal-binding</keyword>
<dbReference type="GO" id="GO:0006281">
    <property type="term" value="P:DNA repair"/>
    <property type="evidence" value="ECO:0007669"/>
    <property type="project" value="UniProtKB-KW"/>
</dbReference>
<evidence type="ECO:0000256" key="7">
    <source>
        <dbReference type="ARBA" id="ARBA00022842"/>
    </source>
</evidence>
<keyword evidence="9" id="KW-0472">Membrane</keyword>
<dbReference type="InterPro" id="IPR036691">
    <property type="entry name" value="Endo/exonu/phosph_ase_sf"/>
</dbReference>
<evidence type="ECO:0000259" key="10">
    <source>
        <dbReference type="Pfam" id="PF03372"/>
    </source>
</evidence>
<keyword evidence="8" id="KW-0234">DNA repair</keyword>
<proteinExistence type="predicted"/>
<evidence type="ECO:0000256" key="5">
    <source>
        <dbReference type="ARBA" id="ARBA00022763"/>
    </source>
</evidence>
<evidence type="ECO:0000256" key="1">
    <source>
        <dbReference type="ARBA" id="ARBA00001936"/>
    </source>
</evidence>
<dbReference type="InterPro" id="IPR005135">
    <property type="entry name" value="Endo/exonuclease/phosphatase"/>
</dbReference>